<protein>
    <submittedName>
        <fullName evidence="1">Uncharacterized protein</fullName>
    </submittedName>
</protein>
<gene>
    <name evidence="1" type="ORF">PSHA_p00051</name>
</gene>
<name>A0A6G6AQV4_PSET1</name>
<sequence length="67" mass="8138">MIRNMLHTQKNVTYKNIIPQHQKYVTYIQRYKLSTPKICYAYTQVQTFNLRIVLNILKKSLIYHFAC</sequence>
<dbReference type="AlphaFoldDB" id="A0A6G6AQV4"/>
<geneLocation type="plasmid" evidence="1">
    <name>pMEGA</name>
</geneLocation>
<accession>A0A6G6AQV4</accession>
<keyword evidence="1" id="KW-0614">Plasmid</keyword>
<organism evidence="1">
    <name type="scientific">Pseudoalteromonas translucida (strain TAC 125)</name>
    <dbReference type="NCBI Taxonomy" id="326442"/>
    <lineage>
        <taxon>Bacteria</taxon>
        <taxon>Pseudomonadati</taxon>
        <taxon>Pseudomonadota</taxon>
        <taxon>Gammaproteobacteria</taxon>
        <taxon>Alteromonadales</taxon>
        <taxon>Pseudoalteromonadaceae</taxon>
        <taxon>Pseudoalteromonas</taxon>
    </lineage>
</organism>
<reference evidence="1" key="1">
    <citation type="submission" date="2019-09" db="EMBL/GenBank/DDBJ databases">
        <authorList>
            <person name="Qi W."/>
            <person name="Colarusso A."/>
            <person name="Olombrada M."/>
            <person name="Parrilli E."/>
            <person name="Patrignani A."/>
            <person name="Tutino M.L."/>
            <person name="Toll-Riera M."/>
        </authorList>
    </citation>
    <scope>NUCLEOTIDE SEQUENCE</scope>
    <source>
        <strain evidence="1">TAC125</strain>
        <plasmid evidence="1">pMEGA</plasmid>
    </source>
</reference>
<dbReference type="EMBL" id="MN400773">
    <property type="protein sequence ID" value="QID24544.1"/>
    <property type="molecule type" value="Genomic_DNA"/>
</dbReference>
<evidence type="ECO:0000313" key="1">
    <source>
        <dbReference type="EMBL" id="QID24544.1"/>
    </source>
</evidence>
<proteinExistence type="predicted"/>